<dbReference type="UniPathway" id="UPA00124"/>
<dbReference type="Pfam" id="PF04321">
    <property type="entry name" value="RmlD_sub_bind"/>
    <property type="match status" value="1"/>
</dbReference>
<dbReference type="GO" id="GO:0005829">
    <property type="term" value="C:cytosol"/>
    <property type="evidence" value="ECO:0007669"/>
    <property type="project" value="TreeGrafter"/>
</dbReference>
<gene>
    <name evidence="4" type="ORF">A2735_00470</name>
</gene>
<dbReference type="Gene3D" id="3.40.50.720">
    <property type="entry name" value="NAD(P)-binding Rossmann-like Domain"/>
    <property type="match status" value="1"/>
</dbReference>
<dbReference type="STRING" id="1802660.A2735_00470"/>
<organism evidence="4 5">
    <name type="scientific">Candidatus Yanofskybacteria bacterium RIFCSPHIGHO2_01_FULL_41_21</name>
    <dbReference type="NCBI Taxonomy" id="1802660"/>
    <lineage>
        <taxon>Bacteria</taxon>
        <taxon>Candidatus Yanofskyibacteriota</taxon>
    </lineage>
</organism>
<reference evidence="4 5" key="1">
    <citation type="journal article" date="2016" name="Nat. Commun.">
        <title>Thousands of microbial genomes shed light on interconnected biogeochemical processes in an aquifer system.</title>
        <authorList>
            <person name="Anantharaman K."/>
            <person name="Brown C.T."/>
            <person name="Hug L.A."/>
            <person name="Sharon I."/>
            <person name="Castelle C.J."/>
            <person name="Probst A.J."/>
            <person name="Thomas B.C."/>
            <person name="Singh A."/>
            <person name="Wilkins M.J."/>
            <person name="Karaoz U."/>
            <person name="Brodie E.L."/>
            <person name="Williams K.H."/>
            <person name="Hubbard S.S."/>
            <person name="Banfield J.F."/>
        </authorList>
    </citation>
    <scope>NUCLEOTIDE SEQUENCE [LARGE SCALE GENOMIC DNA]</scope>
</reference>
<protein>
    <recommendedName>
        <fullName evidence="2">dTDP-4-dehydrorhamnose reductase</fullName>
        <ecNumber evidence="2">1.1.1.133</ecNumber>
    </recommendedName>
</protein>
<feature type="domain" description="RmlD-like substrate binding" evidence="3">
    <location>
        <begin position="7"/>
        <end position="270"/>
    </location>
</feature>
<comment type="similarity">
    <text evidence="1 2">Belongs to the dTDP-4-dehydrorhamnose reductase family.</text>
</comment>
<name>A0A1F8EDL0_9BACT</name>
<keyword evidence="2" id="KW-0560">Oxidoreductase</keyword>
<dbReference type="Gene3D" id="3.90.25.10">
    <property type="entry name" value="UDP-galactose 4-epimerase, domain 1"/>
    <property type="match status" value="1"/>
</dbReference>
<evidence type="ECO:0000313" key="4">
    <source>
        <dbReference type="EMBL" id="OGM98168.1"/>
    </source>
</evidence>
<dbReference type="InterPro" id="IPR029903">
    <property type="entry name" value="RmlD-like-bd"/>
</dbReference>
<dbReference type="GO" id="GO:0019305">
    <property type="term" value="P:dTDP-rhamnose biosynthetic process"/>
    <property type="evidence" value="ECO:0007669"/>
    <property type="project" value="UniProtKB-UniPathway"/>
</dbReference>
<dbReference type="GO" id="GO:0008831">
    <property type="term" value="F:dTDP-4-dehydrorhamnose reductase activity"/>
    <property type="evidence" value="ECO:0007669"/>
    <property type="project" value="UniProtKB-EC"/>
</dbReference>
<evidence type="ECO:0000313" key="5">
    <source>
        <dbReference type="Proteomes" id="UP000178520"/>
    </source>
</evidence>
<dbReference type="InterPro" id="IPR005913">
    <property type="entry name" value="dTDP_dehydrorham_reduct"/>
</dbReference>
<keyword evidence="2" id="KW-0521">NADP</keyword>
<dbReference type="Proteomes" id="UP000178520">
    <property type="component" value="Unassembled WGS sequence"/>
</dbReference>
<evidence type="ECO:0000256" key="1">
    <source>
        <dbReference type="ARBA" id="ARBA00010944"/>
    </source>
</evidence>
<sequence length="274" mass="30504">MKDDFSKTLITGAGGMIGSYIDFGIRLTHDQLDITDEKAVFETITKYKPRTIIHLAGATDLKQCEENPDYAYRVNFIGTYYIALAAREIGAKLIYISTNSVFDGLQSESYKISDTPNPQNVYGRSKYLGELSIRGILENYAIVRTCWIFGGGRGKDKKLVGKIMEKVAQGTPEIQATEDHFGSPTYGKDLVAGIREILSNETTGIFHIVNTGVCSRFQEVNEIVKIIGSKSIVKPVPATTFGLSADRLHEGLEPHPTLLRPWQDALKEYLDTEW</sequence>
<dbReference type="PANTHER" id="PTHR10491:SF4">
    <property type="entry name" value="METHIONINE ADENOSYLTRANSFERASE 2 SUBUNIT BETA"/>
    <property type="match status" value="1"/>
</dbReference>
<dbReference type="EMBL" id="MGJA01000003">
    <property type="protein sequence ID" value="OGM98168.1"/>
    <property type="molecule type" value="Genomic_DNA"/>
</dbReference>
<evidence type="ECO:0000256" key="2">
    <source>
        <dbReference type="RuleBase" id="RU364082"/>
    </source>
</evidence>
<comment type="caution">
    <text evidence="4">The sequence shown here is derived from an EMBL/GenBank/DDBJ whole genome shotgun (WGS) entry which is preliminary data.</text>
</comment>
<dbReference type="CDD" id="cd05254">
    <property type="entry name" value="dTDP_HR_like_SDR_e"/>
    <property type="match status" value="1"/>
</dbReference>
<comment type="pathway">
    <text evidence="2">Carbohydrate biosynthesis; dTDP-L-rhamnose biosynthesis.</text>
</comment>
<dbReference type="AlphaFoldDB" id="A0A1F8EDL0"/>
<comment type="function">
    <text evidence="2">Catalyzes the reduction of dTDP-6-deoxy-L-lyxo-4-hexulose to yield dTDP-L-rhamnose.</text>
</comment>
<dbReference type="InterPro" id="IPR036291">
    <property type="entry name" value="NAD(P)-bd_dom_sf"/>
</dbReference>
<proteinExistence type="inferred from homology"/>
<evidence type="ECO:0000259" key="3">
    <source>
        <dbReference type="Pfam" id="PF04321"/>
    </source>
</evidence>
<dbReference type="SUPFAM" id="SSF51735">
    <property type="entry name" value="NAD(P)-binding Rossmann-fold domains"/>
    <property type="match status" value="1"/>
</dbReference>
<accession>A0A1F8EDL0</accession>
<dbReference type="EC" id="1.1.1.133" evidence="2"/>
<dbReference type="PANTHER" id="PTHR10491">
    <property type="entry name" value="DTDP-4-DEHYDRORHAMNOSE REDUCTASE"/>
    <property type="match status" value="1"/>
</dbReference>